<reference evidence="2" key="1">
    <citation type="journal article" date="2018" name="Environ. Microbiol.">
        <title>Sporulation capability and amylosome conservation among diverse human colonic and rumen isolates of the keystone starch-degrader Ruminococcus bromii.</title>
        <authorList>
            <person name="Mukhopadhya I."/>
            <person name="Morais S."/>
            <person name="Laverde-Gomez J."/>
            <person name="Sheridan P.O."/>
            <person name="Walker A.W."/>
            <person name="Kelly W."/>
            <person name="Klieve A.V."/>
            <person name="Ouwerkerk D."/>
            <person name="Duncan S.H."/>
            <person name="Louis P."/>
            <person name="Koropatkin N."/>
            <person name="Cockburn D."/>
            <person name="Kibler R."/>
            <person name="Cooper P.J."/>
            <person name="Sandoval C."/>
            <person name="Crost E."/>
            <person name="Juge N."/>
            <person name="Bayer E.A."/>
            <person name="Flint H.J."/>
        </authorList>
    </citation>
    <scope>NUCLEOTIDE SEQUENCE [LARGE SCALE GENOMIC DNA]</scope>
    <source>
        <strain evidence="2">ATCC 27255</strain>
    </source>
</reference>
<comment type="caution">
    <text evidence="2">The sequence shown here is derived from an EMBL/GenBank/DDBJ whole genome shotgun (WGS) entry which is preliminary data.</text>
</comment>
<protein>
    <submittedName>
        <fullName evidence="2">Uncharacterized protein</fullName>
    </submittedName>
</protein>
<keyword evidence="3" id="KW-1185">Reference proteome</keyword>
<dbReference type="EMBL" id="NNSR01000027">
    <property type="protein sequence ID" value="PKD32337.1"/>
    <property type="molecule type" value="Genomic_DNA"/>
</dbReference>
<proteinExistence type="predicted"/>
<dbReference type="Proteomes" id="UP000233425">
    <property type="component" value="Unassembled WGS sequence"/>
</dbReference>
<feature type="transmembrane region" description="Helical" evidence="1">
    <location>
        <begin position="197"/>
        <end position="215"/>
    </location>
</feature>
<evidence type="ECO:0000256" key="1">
    <source>
        <dbReference type="SAM" id="Phobius"/>
    </source>
</evidence>
<dbReference type="RefSeq" id="WP_101028565.1">
    <property type="nucleotide sequence ID" value="NZ_CABMMZ010000027.1"/>
</dbReference>
<sequence>MANLIVNLNNYNDSKCEIIVNGIDIFKNQKRIPITKSGTYKINIIIYNTMKIKNKFHFNLKNLLPYFPYFYRKEVESGGKINNYRITSWDNYIDFISFDFNATFDENLIERENIFLNVNFDFMGKQNYIGGNDFYNYPQVSSNDEIEITDIELNEKKILNKSNYKRNQFLLCVTQSLFLLFVGILSFVFIADCGNNLFYSVISILVIMHSAYTFVRNIIKLYRYIS</sequence>
<keyword evidence="1" id="KW-0472">Membrane</keyword>
<feature type="transmembrane region" description="Helical" evidence="1">
    <location>
        <begin position="169"/>
        <end position="191"/>
    </location>
</feature>
<keyword evidence="1" id="KW-0812">Transmembrane</keyword>
<dbReference type="AlphaFoldDB" id="A0A2N0UZA8"/>
<gene>
    <name evidence="2" type="ORF">RBATCC27255_00457</name>
</gene>
<accession>A0A2N0UZA8</accession>
<evidence type="ECO:0000313" key="2">
    <source>
        <dbReference type="EMBL" id="PKD32337.1"/>
    </source>
</evidence>
<name>A0A2N0UZA8_9FIRM</name>
<keyword evidence="1" id="KW-1133">Transmembrane helix</keyword>
<organism evidence="2 3">
    <name type="scientific">Ruminococcus bromii</name>
    <dbReference type="NCBI Taxonomy" id="40518"/>
    <lineage>
        <taxon>Bacteria</taxon>
        <taxon>Bacillati</taxon>
        <taxon>Bacillota</taxon>
        <taxon>Clostridia</taxon>
        <taxon>Eubacteriales</taxon>
        <taxon>Oscillospiraceae</taxon>
        <taxon>Ruminococcus</taxon>
    </lineage>
</organism>
<evidence type="ECO:0000313" key="3">
    <source>
        <dbReference type="Proteomes" id="UP000233425"/>
    </source>
</evidence>